<evidence type="ECO:0000313" key="3">
    <source>
        <dbReference type="EMBL" id="TNJ64002.1"/>
    </source>
</evidence>
<organism evidence="3 4">
    <name type="scientific">Paenibacillus hemerocallicola</name>
    <dbReference type="NCBI Taxonomy" id="1172614"/>
    <lineage>
        <taxon>Bacteria</taxon>
        <taxon>Bacillati</taxon>
        <taxon>Bacillota</taxon>
        <taxon>Bacilli</taxon>
        <taxon>Bacillales</taxon>
        <taxon>Paenibacillaceae</taxon>
        <taxon>Paenibacillus</taxon>
    </lineage>
</organism>
<dbReference type="InterPro" id="IPR036291">
    <property type="entry name" value="NAD(P)-bd_dom_sf"/>
</dbReference>
<dbReference type="RefSeq" id="WP_139604549.1">
    <property type="nucleotide sequence ID" value="NZ_VDCQ01000035.1"/>
</dbReference>
<keyword evidence="2" id="KW-0560">Oxidoreductase</keyword>
<gene>
    <name evidence="3" type="ORF">FE784_22880</name>
</gene>
<dbReference type="AlphaFoldDB" id="A0A5C4T4M2"/>
<dbReference type="InterPro" id="IPR002347">
    <property type="entry name" value="SDR_fam"/>
</dbReference>
<evidence type="ECO:0000256" key="2">
    <source>
        <dbReference type="ARBA" id="ARBA00023002"/>
    </source>
</evidence>
<keyword evidence="4" id="KW-1185">Reference proteome</keyword>
<dbReference type="PRINTS" id="PR00081">
    <property type="entry name" value="GDHRDH"/>
</dbReference>
<comment type="similarity">
    <text evidence="1">Belongs to the short-chain dehydrogenases/reductases (SDR) family.</text>
</comment>
<reference evidence="3 4" key="1">
    <citation type="submission" date="2019-05" db="EMBL/GenBank/DDBJ databases">
        <title>We sequenced the genome of Paenibacillus hemerocallicola KCTC 33185 for further insight into its adaptation and study the phylogeny of Paenibacillus.</title>
        <authorList>
            <person name="Narsing Rao M.P."/>
        </authorList>
    </citation>
    <scope>NUCLEOTIDE SEQUENCE [LARGE SCALE GENOMIC DNA]</scope>
    <source>
        <strain evidence="3 4">KCTC 33185</strain>
    </source>
</reference>
<protein>
    <submittedName>
        <fullName evidence="3">SDR family oxidoreductase</fullName>
    </submittedName>
</protein>
<name>A0A5C4T4M2_9BACL</name>
<dbReference type="Gene3D" id="3.40.50.720">
    <property type="entry name" value="NAD(P)-binding Rossmann-like Domain"/>
    <property type="match status" value="1"/>
</dbReference>
<accession>A0A5C4T4M2</accession>
<dbReference type="CDD" id="cd05233">
    <property type="entry name" value="SDR_c"/>
    <property type="match status" value="1"/>
</dbReference>
<dbReference type="PANTHER" id="PTHR43669">
    <property type="entry name" value="5-KETO-D-GLUCONATE 5-REDUCTASE"/>
    <property type="match status" value="1"/>
</dbReference>
<dbReference type="EMBL" id="VDCQ01000035">
    <property type="protein sequence ID" value="TNJ64002.1"/>
    <property type="molecule type" value="Genomic_DNA"/>
</dbReference>
<dbReference type="PANTHER" id="PTHR43669:SF8">
    <property type="entry name" value="SHORT-CHAIN TYPE DEHYDROGENASE_REDUCTASE-RELATED"/>
    <property type="match status" value="1"/>
</dbReference>
<evidence type="ECO:0000313" key="4">
    <source>
        <dbReference type="Proteomes" id="UP000307943"/>
    </source>
</evidence>
<proteinExistence type="inferred from homology"/>
<dbReference type="SUPFAM" id="SSF51735">
    <property type="entry name" value="NAD(P)-binding Rossmann-fold domains"/>
    <property type="match status" value="1"/>
</dbReference>
<dbReference type="Pfam" id="PF13561">
    <property type="entry name" value="adh_short_C2"/>
    <property type="match status" value="1"/>
</dbReference>
<dbReference type="GO" id="GO:0016491">
    <property type="term" value="F:oxidoreductase activity"/>
    <property type="evidence" value="ECO:0007669"/>
    <property type="project" value="UniProtKB-KW"/>
</dbReference>
<dbReference type="Proteomes" id="UP000307943">
    <property type="component" value="Unassembled WGS sequence"/>
</dbReference>
<evidence type="ECO:0000256" key="1">
    <source>
        <dbReference type="ARBA" id="ARBA00006484"/>
    </source>
</evidence>
<dbReference type="OrthoDB" id="9774430at2"/>
<sequence length="265" mass="27772">MELAGRNAIIYGGGGAIGSAIARLFAREGANVFLASRNRDKMETVATDIRQSGGTAEAFVLDALDEASVQEHAERVAREAGGIHIAVNAIGVAHNQFKPAVELTLEEFELPVTAYIRSSFLTSRIVARQMKKLRSGVIVHITTPASRMAGPGFIGHSVACAGVEAISRNLAGELAQDGIRSVCIRSHLIPEAISAGSHSTIIFRENAAIAGITLEQMLVGAAESTLLRKLPTLQEVAETALFLASDRAGAITGTVTNVSGGFVLD</sequence>
<comment type="caution">
    <text evidence="3">The sequence shown here is derived from an EMBL/GenBank/DDBJ whole genome shotgun (WGS) entry which is preliminary data.</text>
</comment>